<dbReference type="EMBL" id="BAABEO010000020">
    <property type="protein sequence ID" value="GAA3692344.1"/>
    <property type="molecule type" value="Genomic_DNA"/>
</dbReference>
<gene>
    <name evidence="5" type="ORF">GCM10023081_32290</name>
</gene>
<keyword evidence="3 5" id="KW-0067">ATP-binding</keyword>
<dbReference type="CDD" id="cd03219">
    <property type="entry name" value="ABC_Mj1267_LivG_branched"/>
    <property type="match status" value="1"/>
</dbReference>
<dbReference type="PANTHER" id="PTHR45772:SF1">
    <property type="entry name" value="ABC TRANSPORTER ATP-BINDING PROTEIN"/>
    <property type="match status" value="1"/>
</dbReference>
<dbReference type="Pfam" id="PF00005">
    <property type="entry name" value="ABC_tran"/>
    <property type="match status" value="1"/>
</dbReference>
<dbReference type="SMART" id="SM00382">
    <property type="entry name" value="AAA"/>
    <property type="match status" value="1"/>
</dbReference>
<dbReference type="PANTHER" id="PTHR45772">
    <property type="entry name" value="CONSERVED COMPONENT OF ABC TRANSPORTER FOR NATURAL AMINO ACIDS-RELATED"/>
    <property type="match status" value="1"/>
</dbReference>
<dbReference type="InterPro" id="IPR003439">
    <property type="entry name" value="ABC_transporter-like_ATP-bd"/>
</dbReference>
<proteinExistence type="predicted"/>
<organism evidence="5 6">
    <name type="scientific">Arthrobacter ginkgonis</name>
    <dbReference type="NCBI Taxonomy" id="1630594"/>
    <lineage>
        <taxon>Bacteria</taxon>
        <taxon>Bacillati</taxon>
        <taxon>Actinomycetota</taxon>
        <taxon>Actinomycetes</taxon>
        <taxon>Micrococcales</taxon>
        <taxon>Micrococcaceae</taxon>
        <taxon>Arthrobacter</taxon>
    </lineage>
</organism>
<dbReference type="SUPFAM" id="SSF52540">
    <property type="entry name" value="P-loop containing nucleoside triphosphate hydrolases"/>
    <property type="match status" value="1"/>
</dbReference>
<reference evidence="6" key="1">
    <citation type="journal article" date="2019" name="Int. J. Syst. Evol. Microbiol.">
        <title>The Global Catalogue of Microorganisms (GCM) 10K type strain sequencing project: providing services to taxonomists for standard genome sequencing and annotation.</title>
        <authorList>
            <consortium name="The Broad Institute Genomics Platform"/>
            <consortium name="The Broad Institute Genome Sequencing Center for Infectious Disease"/>
            <person name="Wu L."/>
            <person name="Ma J."/>
        </authorList>
    </citation>
    <scope>NUCLEOTIDE SEQUENCE [LARGE SCALE GENOMIC DNA]</scope>
    <source>
        <strain evidence="6">JCM 30742</strain>
    </source>
</reference>
<evidence type="ECO:0000313" key="5">
    <source>
        <dbReference type="EMBL" id="GAA3692344.1"/>
    </source>
</evidence>
<keyword evidence="2" id="KW-0547">Nucleotide-binding</keyword>
<keyword evidence="1" id="KW-0813">Transport</keyword>
<evidence type="ECO:0000259" key="4">
    <source>
        <dbReference type="PROSITE" id="PS50893"/>
    </source>
</evidence>
<dbReference type="PROSITE" id="PS50893">
    <property type="entry name" value="ABC_TRANSPORTER_2"/>
    <property type="match status" value="1"/>
</dbReference>
<feature type="domain" description="ABC transporter" evidence="4">
    <location>
        <begin position="3"/>
        <end position="250"/>
    </location>
</feature>
<evidence type="ECO:0000256" key="1">
    <source>
        <dbReference type="ARBA" id="ARBA00022448"/>
    </source>
</evidence>
<sequence>MMLRVEALTLSFGGVRALNEVGFEVREGEFFGILGPNGAGKTSLFNCLSGLVKPAGSVTVEGTELLGRRPHEIAELGVARTFQNLGLFGSMSVTENILVGGHRQISGGALSAALRWPRTFRSERQARARADGLVDLLGLGAYRDATVDTLPYGIRKRVEIAKAVASGPKLLLLDEPVAGMNHEETDQFVDFVLELKDRMGLTIVMIEHDVPMVMRISDRILALDFGEVIGVGTPEEIRHNERFISAYLGAPTGAGTTAEPQLQGGTR</sequence>
<protein>
    <submittedName>
        <fullName evidence="5">ABC transporter ATP-binding protein</fullName>
    </submittedName>
</protein>
<dbReference type="InterPro" id="IPR027417">
    <property type="entry name" value="P-loop_NTPase"/>
</dbReference>
<dbReference type="GO" id="GO:0005524">
    <property type="term" value="F:ATP binding"/>
    <property type="evidence" value="ECO:0007669"/>
    <property type="project" value="UniProtKB-KW"/>
</dbReference>
<dbReference type="Proteomes" id="UP001500752">
    <property type="component" value="Unassembled WGS sequence"/>
</dbReference>
<dbReference type="InterPro" id="IPR003593">
    <property type="entry name" value="AAA+_ATPase"/>
</dbReference>
<comment type="caution">
    <text evidence="5">The sequence shown here is derived from an EMBL/GenBank/DDBJ whole genome shotgun (WGS) entry which is preliminary data.</text>
</comment>
<dbReference type="InterPro" id="IPR051120">
    <property type="entry name" value="ABC_AA/LPS_Transport"/>
</dbReference>
<evidence type="ECO:0000256" key="3">
    <source>
        <dbReference type="ARBA" id="ARBA00022840"/>
    </source>
</evidence>
<name>A0ABP7CKF3_9MICC</name>
<dbReference type="Gene3D" id="3.40.50.300">
    <property type="entry name" value="P-loop containing nucleotide triphosphate hydrolases"/>
    <property type="match status" value="1"/>
</dbReference>
<evidence type="ECO:0000256" key="2">
    <source>
        <dbReference type="ARBA" id="ARBA00022741"/>
    </source>
</evidence>
<keyword evidence="6" id="KW-1185">Reference proteome</keyword>
<dbReference type="RefSeq" id="WP_345152347.1">
    <property type="nucleotide sequence ID" value="NZ_BAABEO010000020.1"/>
</dbReference>
<accession>A0ABP7CKF3</accession>
<evidence type="ECO:0000313" key="6">
    <source>
        <dbReference type="Proteomes" id="UP001500752"/>
    </source>
</evidence>